<sequence length="198" mass="21127">MTRITHADLTRGDHRWREAPMPGANRGIELVRLDSTGDTFAILGRFPAGFERVRPGGYLAGEEFIVLTGFLDLEGVRRHPGDLTYVPPRFLRTDMRAPEGCTVLAWFGGPAVFRPAEQLDGAVMDGIVTVSVKGAAAGPLLSTPGADWVVHAPGEPVTEAEGDSVDVGLTWWHRLAAGAPAGPGDGGRVVRVVRVQRG</sequence>
<dbReference type="Gene3D" id="2.60.120.10">
    <property type="entry name" value="Jelly Rolls"/>
    <property type="match status" value="1"/>
</dbReference>
<keyword evidence="2" id="KW-1185">Reference proteome</keyword>
<organism evidence="1 2">
    <name type="scientific">Dactylosporangium roseum</name>
    <dbReference type="NCBI Taxonomy" id="47989"/>
    <lineage>
        <taxon>Bacteria</taxon>
        <taxon>Bacillati</taxon>
        <taxon>Actinomycetota</taxon>
        <taxon>Actinomycetes</taxon>
        <taxon>Micromonosporales</taxon>
        <taxon>Micromonosporaceae</taxon>
        <taxon>Dactylosporangium</taxon>
    </lineage>
</organism>
<dbReference type="InterPro" id="IPR011051">
    <property type="entry name" value="RmlC_Cupin_sf"/>
</dbReference>
<dbReference type="Proteomes" id="UP001058271">
    <property type="component" value="Chromosome"/>
</dbReference>
<reference evidence="1" key="1">
    <citation type="submission" date="2021-04" db="EMBL/GenBank/DDBJ databases">
        <title>Biosynthetic gene clusters of Dactylosporangioum roseum.</title>
        <authorList>
            <person name="Hartkoorn R.C."/>
            <person name="Beaudoing E."/>
            <person name="Hot D."/>
            <person name="Moureu S."/>
        </authorList>
    </citation>
    <scope>NUCLEOTIDE SEQUENCE</scope>
    <source>
        <strain evidence="1">NRRL B-16295</strain>
    </source>
</reference>
<dbReference type="SUPFAM" id="SSF51182">
    <property type="entry name" value="RmlC-like cupins"/>
    <property type="match status" value="1"/>
</dbReference>
<dbReference type="EMBL" id="CP073721">
    <property type="protein sequence ID" value="UWZ34249.1"/>
    <property type="molecule type" value="Genomic_DNA"/>
</dbReference>
<evidence type="ECO:0000313" key="2">
    <source>
        <dbReference type="Proteomes" id="UP001058271"/>
    </source>
</evidence>
<evidence type="ECO:0000313" key="1">
    <source>
        <dbReference type="EMBL" id="UWZ34249.1"/>
    </source>
</evidence>
<accession>A0ABY5YXX3</accession>
<name>A0ABY5YXX3_9ACTN</name>
<protein>
    <submittedName>
        <fullName evidence="1">Uncharacterized protein</fullName>
    </submittedName>
</protein>
<dbReference type="InterPro" id="IPR014710">
    <property type="entry name" value="RmlC-like_jellyroll"/>
</dbReference>
<dbReference type="RefSeq" id="WP_260723553.1">
    <property type="nucleotide sequence ID" value="NZ_BAAABS010000025.1"/>
</dbReference>
<proteinExistence type="predicted"/>
<gene>
    <name evidence="1" type="ORF">Drose_23750</name>
</gene>